<gene>
    <name evidence="3" type="ORF">CWS72_00240</name>
</gene>
<feature type="compositionally biased region" description="Low complexity" evidence="1">
    <location>
        <begin position="179"/>
        <end position="189"/>
    </location>
</feature>
<keyword evidence="4" id="KW-1185">Reference proteome</keyword>
<reference evidence="4" key="1">
    <citation type="submission" date="2017-12" db="EMBL/GenBank/DDBJ databases">
        <title>Draft genome sequence of Telmatospirillum siberiense 26-4b1T, an acidotolerant peatland alphaproteobacterium potentially involved in sulfur cycling.</title>
        <authorList>
            <person name="Hausmann B."/>
            <person name="Pjevac P."/>
            <person name="Schreck K."/>
            <person name="Herbold C.W."/>
            <person name="Daims H."/>
            <person name="Wagner M."/>
            <person name="Pester M."/>
            <person name="Loy A."/>
        </authorList>
    </citation>
    <scope>NUCLEOTIDE SEQUENCE [LARGE SCALE GENOMIC DNA]</scope>
    <source>
        <strain evidence="4">26-4b1</strain>
    </source>
</reference>
<evidence type="ECO:0000259" key="2">
    <source>
        <dbReference type="Pfam" id="PF13464"/>
    </source>
</evidence>
<dbReference type="PANTHER" id="PTHR34475:SF1">
    <property type="entry name" value="CYTOSKELETON PROTEIN RODZ"/>
    <property type="match status" value="1"/>
</dbReference>
<feature type="compositionally biased region" description="Basic and acidic residues" evidence="1">
    <location>
        <begin position="262"/>
        <end position="272"/>
    </location>
</feature>
<feature type="domain" description="Cytoskeleton protein RodZ-like C-terminal" evidence="2">
    <location>
        <begin position="365"/>
        <end position="432"/>
    </location>
</feature>
<sequence length="471" mass="47845">MGVTAPAEATGSVGSLLREARERRGEDLGFVANALRIRQPYLRAIEAGRSDDLPGSTYAVGFVRGYAEYLGLDSKEIVRRFRQENGEFNNRAELVFPSAVSEGSIPTGALLGFAVLAAAAAYGAWYWYQSRDPSVATAVPALPERLAALIHQPVGSGSELVPVDGNKVNEVPQPPPAAAAPAAVPTVTPSQGSVPTSSPHEDVIPPAEDDGASSSQAAPGVPVTPVPAVTPSSAPAPLAPSASPAPAPAAAPVGDAAVSRSQDGKPGRDARNKTVRPPEPAKPAEPPADAAVSSAYPDGSQTGAATESASPAADAAKPARDARNKARAKTDAVSTAVTGEGVPAETPSGEGAKPVIPAAPSSRVVLKATEDCWIEIRDRNGKIVQKRLLRKGESYSAPTRAGMRMTVGNAGALAVEVDGKETSGLGRAGMVRHDVPLDPERLKNGLEPAPEPVAPAGPPAEAPAGTATGGE</sequence>
<dbReference type="InterPro" id="IPR001387">
    <property type="entry name" value="Cro/C1-type_HTH"/>
</dbReference>
<feature type="compositionally biased region" description="Basic and acidic residues" evidence="1">
    <location>
        <begin position="317"/>
        <end position="330"/>
    </location>
</feature>
<proteinExistence type="predicted"/>
<feature type="compositionally biased region" description="Low complexity" evidence="1">
    <location>
        <begin position="304"/>
        <end position="316"/>
    </location>
</feature>
<dbReference type="Gene3D" id="1.10.260.40">
    <property type="entry name" value="lambda repressor-like DNA-binding domains"/>
    <property type="match status" value="1"/>
</dbReference>
<feature type="compositionally biased region" description="Low complexity" evidence="1">
    <location>
        <begin position="217"/>
        <end position="242"/>
    </location>
</feature>
<dbReference type="CDD" id="cd00093">
    <property type="entry name" value="HTH_XRE"/>
    <property type="match status" value="1"/>
</dbReference>
<feature type="compositionally biased region" description="Pro residues" evidence="1">
    <location>
        <begin position="277"/>
        <end position="286"/>
    </location>
</feature>
<dbReference type="EMBL" id="PIUM01000001">
    <property type="protein sequence ID" value="PKU26324.1"/>
    <property type="molecule type" value="Genomic_DNA"/>
</dbReference>
<feature type="compositionally biased region" description="Low complexity" evidence="1">
    <location>
        <begin position="250"/>
        <end position="259"/>
    </location>
</feature>
<dbReference type="InterPro" id="IPR050400">
    <property type="entry name" value="Bact_Cytoskel_RodZ"/>
</dbReference>
<name>A0A2N3Q0Z7_9PROT</name>
<feature type="region of interest" description="Disordered" evidence="1">
    <location>
        <begin position="438"/>
        <end position="471"/>
    </location>
</feature>
<evidence type="ECO:0000256" key="1">
    <source>
        <dbReference type="SAM" id="MobiDB-lite"/>
    </source>
</evidence>
<feature type="region of interest" description="Disordered" evidence="1">
    <location>
        <begin position="161"/>
        <end position="356"/>
    </location>
</feature>
<feature type="compositionally biased region" description="Pro residues" evidence="1">
    <location>
        <begin position="449"/>
        <end position="461"/>
    </location>
</feature>
<comment type="caution">
    <text evidence="3">The sequence shown here is derived from an EMBL/GenBank/DDBJ whole genome shotgun (WGS) entry which is preliminary data.</text>
</comment>
<protein>
    <recommendedName>
        <fullName evidence="2">Cytoskeleton protein RodZ-like C-terminal domain-containing protein</fullName>
    </recommendedName>
</protein>
<dbReference type="InterPro" id="IPR025194">
    <property type="entry name" value="RodZ-like_C"/>
</dbReference>
<dbReference type="Pfam" id="PF13464">
    <property type="entry name" value="RodZ_C"/>
    <property type="match status" value="1"/>
</dbReference>
<accession>A0A2N3Q0Z7</accession>
<organism evidence="3 4">
    <name type="scientific">Telmatospirillum siberiense</name>
    <dbReference type="NCBI Taxonomy" id="382514"/>
    <lineage>
        <taxon>Bacteria</taxon>
        <taxon>Pseudomonadati</taxon>
        <taxon>Pseudomonadota</taxon>
        <taxon>Alphaproteobacteria</taxon>
        <taxon>Rhodospirillales</taxon>
        <taxon>Rhodospirillaceae</taxon>
        <taxon>Telmatospirillum</taxon>
    </lineage>
</organism>
<dbReference type="Proteomes" id="UP000233293">
    <property type="component" value="Unassembled WGS sequence"/>
</dbReference>
<dbReference type="InterPro" id="IPR010982">
    <property type="entry name" value="Lambda_DNA-bd_dom_sf"/>
</dbReference>
<feature type="compositionally biased region" description="Low complexity" evidence="1">
    <location>
        <begin position="462"/>
        <end position="471"/>
    </location>
</feature>
<evidence type="ECO:0000313" key="4">
    <source>
        <dbReference type="Proteomes" id="UP000233293"/>
    </source>
</evidence>
<dbReference type="Pfam" id="PF13413">
    <property type="entry name" value="HTH_25"/>
    <property type="match status" value="1"/>
</dbReference>
<dbReference type="PANTHER" id="PTHR34475">
    <property type="match status" value="1"/>
</dbReference>
<evidence type="ECO:0000313" key="3">
    <source>
        <dbReference type="EMBL" id="PKU26324.1"/>
    </source>
</evidence>
<dbReference type="AlphaFoldDB" id="A0A2N3Q0Z7"/>
<dbReference type="GO" id="GO:0003677">
    <property type="term" value="F:DNA binding"/>
    <property type="evidence" value="ECO:0007669"/>
    <property type="project" value="InterPro"/>
</dbReference>